<reference evidence="2 3" key="1">
    <citation type="submission" date="2018-06" db="EMBL/GenBank/DDBJ databases">
        <title>The draft genome sequences of strains SCU63 and S1.</title>
        <authorList>
            <person name="Gan L."/>
        </authorList>
    </citation>
    <scope>NUCLEOTIDE SEQUENCE [LARGE SCALE GENOMIC DNA]</scope>
    <source>
        <strain evidence="2 3">SCU63</strain>
    </source>
</reference>
<name>A0A365L2D1_9BACL</name>
<dbReference type="InterPro" id="IPR046208">
    <property type="entry name" value="DUF6241"/>
</dbReference>
<gene>
    <name evidence="2" type="ORF">DP120_08435</name>
</gene>
<evidence type="ECO:0000313" key="3">
    <source>
        <dbReference type="Proteomes" id="UP000251002"/>
    </source>
</evidence>
<dbReference type="Pfam" id="PF19754">
    <property type="entry name" value="DUF6241"/>
    <property type="match status" value="1"/>
</dbReference>
<evidence type="ECO:0000313" key="2">
    <source>
        <dbReference type="EMBL" id="RAZ79620.1"/>
    </source>
</evidence>
<dbReference type="RefSeq" id="WP_112223188.1">
    <property type="nucleotide sequence ID" value="NZ_CP196859.1"/>
</dbReference>
<protein>
    <submittedName>
        <fullName evidence="2">Uncharacterized protein</fullName>
    </submittedName>
</protein>
<comment type="caution">
    <text evidence="2">The sequence shown here is derived from an EMBL/GenBank/DDBJ whole genome shotgun (WGS) entry which is preliminary data.</text>
</comment>
<keyword evidence="3" id="KW-1185">Reference proteome</keyword>
<accession>A0A365L2D1</accession>
<evidence type="ECO:0000256" key="1">
    <source>
        <dbReference type="SAM" id="MobiDB-lite"/>
    </source>
</evidence>
<proteinExistence type="predicted"/>
<dbReference type="EMBL" id="QLZR01000002">
    <property type="protein sequence ID" value="RAZ79620.1"/>
    <property type="molecule type" value="Genomic_DNA"/>
</dbReference>
<organism evidence="2 3">
    <name type="scientific">Planococcus halotolerans</name>
    <dbReference type="NCBI Taxonomy" id="2233542"/>
    <lineage>
        <taxon>Bacteria</taxon>
        <taxon>Bacillati</taxon>
        <taxon>Bacillota</taxon>
        <taxon>Bacilli</taxon>
        <taxon>Bacillales</taxon>
        <taxon>Caryophanaceae</taxon>
        <taxon>Planococcus</taxon>
    </lineage>
</organism>
<sequence>MKKLMRTILLSFIGLLVLGGAGYWFVQDFFADDGGEISKVAEEIEEREVSAETTDTTQTKKSVDKADADMDEERVQIYLHQMTHQKIVADKKRGSVEMSEENITNMLKIVKENYDYYEHSDFYEQTLLAWQDGDFSKAVSVHNTIWNWHNGTVGRATGLMTAEQEEEYVADHFR</sequence>
<dbReference type="AlphaFoldDB" id="A0A365L2D1"/>
<feature type="region of interest" description="Disordered" evidence="1">
    <location>
        <begin position="45"/>
        <end position="66"/>
    </location>
</feature>
<dbReference type="Proteomes" id="UP000251002">
    <property type="component" value="Unassembled WGS sequence"/>
</dbReference>